<dbReference type="InterPro" id="IPR051353">
    <property type="entry name" value="Tobamovirus_resist_UPF0261"/>
</dbReference>
<reference evidence="3" key="1">
    <citation type="submission" date="2020-11" db="EMBL/GenBank/DDBJ databases">
        <title>Carbohydrate-dependent, anaerobic sulfur respiration: A novel catabolism in halophilic archaea.</title>
        <authorList>
            <person name="Sorokin D.Y."/>
            <person name="Messina E."/>
            <person name="Smedile F."/>
            <person name="La Cono V."/>
            <person name="Hallsworth J.E."/>
            <person name="Yakimov M.M."/>
        </authorList>
    </citation>
    <scope>NUCLEOTIDE SEQUENCE</scope>
    <source>
        <strain evidence="3">HSR12-1</strain>
    </source>
</reference>
<dbReference type="CDD" id="cd15488">
    <property type="entry name" value="Tm-1-like"/>
    <property type="match status" value="1"/>
</dbReference>
<evidence type="ECO:0000313" key="3">
    <source>
        <dbReference type="EMBL" id="QSG05206.1"/>
    </source>
</evidence>
<dbReference type="InterPro" id="IPR056778">
    <property type="entry name" value="UPF0261_C"/>
</dbReference>
<evidence type="ECO:0000259" key="1">
    <source>
        <dbReference type="Pfam" id="PF06792"/>
    </source>
</evidence>
<dbReference type="EMBL" id="CP064787">
    <property type="protein sequence ID" value="QSG05206.1"/>
    <property type="molecule type" value="Genomic_DNA"/>
</dbReference>
<sequence>MTVVIVGTLDTKGEEIGFARDVLRSQGVDVHVIDTGVMGDPEIDPDTTASEVAEAADTTLERLREDAERGEAMEAMGEGAAAIARQMHDDGELDGVLGLGGSGNTSIATTAMRALPVGVPKVMVSTMASGDTEPYVGAKDVMMLYSVADIEGLNQLSRKVIANAALAMVGMVTNEPDVAVEDRPTIGITMFGVTTPCVQTAREYLEERGYETIVFHATGTGGRAMEDLIRQGVIDGVLDVTTTEWADELVGGVLNAGPDRLDAAAETGTPQVVSTGALDMVNFGPRDSVPEKFEDRQFHIHNPQVTLMRTTPEENAELGEIIAEKLSAATGPTALYLPLSGVSMIDIEGEDFHDPEADAALFDAIRDRLADAVELVEMETDVNDEAFARAMAEKLDEYMQEAGLGPGE</sequence>
<dbReference type="NCBIfam" id="NF002674">
    <property type="entry name" value="PRK02399.1-2"/>
    <property type="match status" value="1"/>
</dbReference>
<dbReference type="PANTHER" id="PTHR31862:SF1">
    <property type="entry name" value="UPF0261 DOMAIN PROTEIN (AFU_ORTHOLOGUE AFUA_1G10120)"/>
    <property type="match status" value="1"/>
</dbReference>
<dbReference type="PIRSF" id="PIRSF033271">
    <property type="entry name" value="UCP033271"/>
    <property type="match status" value="1"/>
</dbReference>
<dbReference type="Proteomes" id="UP000663525">
    <property type="component" value="Chromosome"/>
</dbReference>
<organism evidence="3 4">
    <name type="scientific">Halapricum desulfuricans</name>
    <dbReference type="NCBI Taxonomy" id="2841257"/>
    <lineage>
        <taxon>Archaea</taxon>
        <taxon>Methanobacteriati</taxon>
        <taxon>Methanobacteriota</taxon>
        <taxon>Stenosarchaea group</taxon>
        <taxon>Halobacteria</taxon>
        <taxon>Halobacteriales</taxon>
        <taxon>Haloarculaceae</taxon>
        <taxon>Halapricum</taxon>
    </lineage>
</organism>
<feature type="domain" description="UPF0261" evidence="2">
    <location>
        <begin position="183"/>
        <end position="399"/>
    </location>
</feature>
<dbReference type="InterPro" id="IPR008322">
    <property type="entry name" value="UPF0261"/>
</dbReference>
<evidence type="ECO:0000313" key="4">
    <source>
        <dbReference type="Proteomes" id="UP000663525"/>
    </source>
</evidence>
<dbReference type="AlphaFoldDB" id="A0A897N4F0"/>
<dbReference type="InterPro" id="IPR044122">
    <property type="entry name" value="UPF0261_N"/>
</dbReference>
<feature type="domain" description="UPF0261" evidence="1">
    <location>
        <begin position="2"/>
        <end position="175"/>
    </location>
</feature>
<name>A0A897N4F0_9EURY</name>
<evidence type="ECO:0000259" key="2">
    <source>
        <dbReference type="Pfam" id="PF23189"/>
    </source>
</evidence>
<accession>A0A897N4F0</accession>
<dbReference type="Pfam" id="PF06792">
    <property type="entry name" value="UPF0261"/>
    <property type="match status" value="1"/>
</dbReference>
<proteinExistence type="predicted"/>
<dbReference type="RefSeq" id="WP_229114927.1">
    <property type="nucleotide sequence ID" value="NZ_CP064787.1"/>
</dbReference>
<dbReference type="Gene3D" id="3.40.50.12020">
    <property type="entry name" value="Uncharacterised protein family UPF0261, NN domain"/>
    <property type="match status" value="1"/>
</dbReference>
<dbReference type="Pfam" id="PF23189">
    <property type="entry name" value="UPF0261_C"/>
    <property type="match status" value="1"/>
</dbReference>
<dbReference type="GeneID" id="68854488"/>
<dbReference type="Gene3D" id="3.40.50.12030">
    <property type="entry name" value="Uncharacterised protein family UPF0261, NC domain"/>
    <property type="match status" value="1"/>
</dbReference>
<gene>
    <name evidence="3" type="ORF">HSR121_0856</name>
</gene>
<dbReference type="PANTHER" id="PTHR31862">
    <property type="entry name" value="UPF0261 DOMAIN PROTEIN (AFU_ORTHOLOGUE AFUA_1G10120)"/>
    <property type="match status" value="1"/>
</dbReference>
<protein>
    <submittedName>
        <fullName evidence="3">Uncharacterized protein</fullName>
    </submittedName>
</protein>